<dbReference type="GO" id="GO:0004531">
    <property type="term" value="F:deoxyribonuclease II activity"/>
    <property type="evidence" value="ECO:0007669"/>
    <property type="project" value="InterPro"/>
</dbReference>
<reference evidence="4 5" key="1">
    <citation type="submission" date="2015-01" db="EMBL/GenBank/DDBJ databases">
        <title>Evolution of Trichinella species and genotypes.</title>
        <authorList>
            <person name="Korhonen P.K."/>
            <person name="Edoardo P."/>
            <person name="Giuseppe L.R."/>
            <person name="Gasser R.B."/>
        </authorList>
    </citation>
    <scope>NUCLEOTIDE SEQUENCE [LARGE SCALE GENOMIC DNA]</scope>
    <source>
        <strain evidence="4">ISS1980</strain>
    </source>
</reference>
<organism evidence="4 5">
    <name type="scientific">Trichinella papuae</name>
    <dbReference type="NCBI Taxonomy" id="268474"/>
    <lineage>
        <taxon>Eukaryota</taxon>
        <taxon>Metazoa</taxon>
        <taxon>Ecdysozoa</taxon>
        <taxon>Nematoda</taxon>
        <taxon>Enoplea</taxon>
        <taxon>Dorylaimia</taxon>
        <taxon>Trichinellida</taxon>
        <taxon>Trichinellidae</taxon>
        <taxon>Trichinella</taxon>
    </lineage>
</organism>
<dbReference type="InterPro" id="IPR004947">
    <property type="entry name" value="DNase_II"/>
</dbReference>
<evidence type="ECO:0000256" key="3">
    <source>
        <dbReference type="SAM" id="Phobius"/>
    </source>
</evidence>
<dbReference type="EMBL" id="JYDO01000039">
    <property type="protein sequence ID" value="KRZ75365.1"/>
    <property type="molecule type" value="Genomic_DNA"/>
</dbReference>
<evidence type="ECO:0000313" key="5">
    <source>
        <dbReference type="Proteomes" id="UP000054843"/>
    </source>
</evidence>
<dbReference type="GO" id="GO:0006309">
    <property type="term" value="P:apoptotic DNA fragmentation"/>
    <property type="evidence" value="ECO:0007669"/>
    <property type="project" value="TreeGrafter"/>
</dbReference>
<keyword evidence="2" id="KW-0378">Hydrolase</keyword>
<dbReference type="STRING" id="268474.A0A0V1MV17"/>
<keyword evidence="5" id="KW-1185">Reference proteome</keyword>
<dbReference type="PANTHER" id="PTHR10858">
    <property type="entry name" value="DEOXYRIBONUCLEASE II"/>
    <property type="match status" value="1"/>
</dbReference>
<gene>
    <name evidence="4" type="ORF">T10_4454</name>
</gene>
<keyword evidence="3" id="KW-0812">Transmembrane</keyword>
<evidence type="ECO:0000256" key="2">
    <source>
        <dbReference type="ARBA" id="ARBA00022801"/>
    </source>
</evidence>
<dbReference type="Pfam" id="PF03265">
    <property type="entry name" value="DNase_II"/>
    <property type="match status" value="1"/>
</dbReference>
<dbReference type="Proteomes" id="UP000054843">
    <property type="component" value="Unassembled WGS sequence"/>
</dbReference>
<comment type="similarity">
    <text evidence="1">Belongs to the DNase II family.</text>
</comment>
<evidence type="ECO:0000256" key="1">
    <source>
        <dbReference type="ARBA" id="ARBA00007527"/>
    </source>
</evidence>
<dbReference type="OrthoDB" id="5915468at2759"/>
<evidence type="ECO:0000313" key="4">
    <source>
        <dbReference type="EMBL" id="KRZ75365.1"/>
    </source>
</evidence>
<comment type="caution">
    <text evidence="4">The sequence shown here is derived from an EMBL/GenBank/DDBJ whole genome shotgun (WGS) entry which is preliminary data.</text>
</comment>
<keyword evidence="3" id="KW-0472">Membrane</keyword>
<dbReference type="PANTHER" id="PTHR10858:SF23">
    <property type="entry name" value="DEOXYRIBONUCLEASE II"/>
    <property type="match status" value="1"/>
</dbReference>
<sequence length="417" mass="47761">MFTQNQIDSRFQWNFSSTNSTDTCVNMRFKMILLYVCTITTCFVKAILSLSELNCKVDNGKGSPADADWFLTYKMWTNFSSLTISDSSHYWKAEQMDESTSSLSHTMKPLLMQNNNNEIAIILWSNLPPYFRYPIHNTTSKGIIAWKNGANGLWITHTISYFPNFDAQNLNELFNQRFIKRRAAMVLCLTVKKTAFVDLTKHLIYHDPFIFFYKKPNLEGSAQQLFDSKEVKLLLSPYGDIKSPPYANVVRFTTASAEAPIQVSVLSKVAKGFADFYTSYVAKVLKISLRVWTPVEQNVPIEKSFCHDSLTVENIEGPVLLLNHTIRREYDSNAAWAVNKISNPPWFCLSNNGRTARQSLSSSFAFYFLRGLIKLLFQVDQRTKALGIVCIQQADVFEQFSKMATDQVTEKCQQKLR</sequence>
<feature type="transmembrane region" description="Helical" evidence="3">
    <location>
        <begin position="32"/>
        <end position="51"/>
    </location>
</feature>
<dbReference type="AlphaFoldDB" id="A0A0V1MV17"/>
<protein>
    <submittedName>
        <fullName evidence="4">Plancitoxin-1</fullName>
    </submittedName>
</protein>
<proteinExistence type="inferred from homology"/>
<name>A0A0V1MV17_9BILA</name>
<keyword evidence="3" id="KW-1133">Transmembrane helix</keyword>
<accession>A0A0V1MV17</accession>